<reference evidence="1 2" key="1">
    <citation type="submission" date="2018-08" db="EMBL/GenBank/DDBJ databases">
        <title>Genome and evolution of the arbuscular mycorrhizal fungus Diversispora epigaea (formerly Glomus versiforme) and its bacterial endosymbionts.</title>
        <authorList>
            <person name="Sun X."/>
            <person name="Fei Z."/>
            <person name="Harrison M."/>
        </authorList>
    </citation>
    <scope>NUCLEOTIDE SEQUENCE [LARGE SCALE GENOMIC DNA]</scope>
    <source>
        <strain evidence="1 2">IT104</strain>
    </source>
</reference>
<evidence type="ECO:0000313" key="2">
    <source>
        <dbReference type="Proteomes" id="UP000266861"/>
    </source>
</evidence>
<dbReference type="Proteomes" id="UP000266861">
    <property type="component" value="Unassembled WGS sequence"/>
</dbReference>
<dbReference type="EMBL" id="PQFF01000337">
    <property type="protein sequence ID" value="RHZ58294.1"/>
    <property type="molecule type" value="Genomic_DNA"/>
</dbReference>
<sequence length="109" mass="12636">MNGSHLNGKSFPIYTTRFIITISIIKVSDHMMPRKGTFHRNNDFSWHPIKDLFKVGPVKGKKEYIATSCFIIKESSKIIAKQPNPTTLVYYPSNSEQRKERTHVTKWVP</sequence>
<keyword evidence="2" id="KW-1185">Reference proteome</keyword>
<gene>
    <name evidence="1" type="ORF">Glove_374g12</name>
</gene>
<name>A0A397H9D4_9GLOM</name>
<evidence type="ECO:0000313" key="1">
    <source>
        <dbReference type="EMBL" id="RHZ58294.1"/>
    </source>
</evidence>
<dbReference type="AlphaFoldDB" id="A0A397H9D4"/>
<comment type="caution">
    <text evidence="1">The sequence shown here is derived from an EMBL/GenBank/DDBJ whole genome shotgun (WGS) entry which is preliminary data.</text>
</comment>
<accession>A0A397H9D4</accession>
<protein>
    <submittedName>
        <fullName evidence="1">Uncharacterized protein</fullName>
    </submittedName>
</protein>
<organism evidence="1 2">
    <name type="scientific">Diversispora epigaea</name>
    <dbReference type="NCBI Taxonomy" id="1348612"/>
    <lineage>
        <taxon>Eukaryota</taxon>
        <taxon>Fungi</taxon>
        <taxon>Fungi incertae sedis</taxon>
        <taxon>Mucoromycota</taxon>
        <taxon>Glomeromycotina</taxon>
        <taxon>Glomeromycetes</taxon>
        <taxon>Diversisporales</taxon>
        <taxon>Diversisporaceae</taxon>
        <taxon>Diversispora</taxon>
    </lineage>
</organism>
<proteinExistence type="predicted"/>